<accession>A0A848LCY0</accession>
<protein>
    <submittedName>
        <fullName evidence="1">HPF/RaiA family ribosome-associated protein</fullName>
    </submittedName>
</protein>
<evidence type="ECO:0000313" key="1">
    <source>
        <dbReference type="EMBL" id="NMO13288.1"/>
    </source>
</evidence>
<name>A0A848LCY0_9BACT</name>
<dbReference type="InterPro" id="IPR003489">
    <property type="entry name" value="RHF/RaiA"/>
</dbReference>
<dbReference type="RefSeq" id="WP_169342568.1">
    <property type="nucleotide sequence ID" value="NZ_JABBJJ010000001.1"/>
</dbReference>
<evidence type="ECO:0000313" key="2">
    <source>
        <dbReference type="Proteomes" id="UP000518300"/>
    </source>
</evidence>
<reference evidence="1 2" key="1">
    <citation type="submission" date="2020-04" db="EMBL/GenBank/DDBJ databases">
        <title>Draft genome of Pyxidicoccus fallax type strain.</title>
        <authorList>
            <person name="Whitworth D.E."/>
        </authorList>
    </citation>
    <scope>NUCLEOTIDE SEQUENCE [LARGE SCALE GENOMIC DNA]</scope>
    <source>
        <strain evidence="1 2">DSM 14698</strain>
    </source>
</reference>
<dbReference type="Proteomes" id="UP000518300">
    <property type="component" value="Unassembled WGS sequence"/>
</dbReference>
<organism evidence="1 2">
    <name type="scientific">Pyxidicoccus fallax</name>
    <dbReference type="NCBI Taxonomy" id="394095"/>
    <lineage>
        <taxon>Bacteria</taxon>
        <taxon>Pseudomonadati</taxon>
        <taxon>Myxococcota</taxon>
        <taxon>Myxococcia</taxon>
        <taxon>Myxococcales</taxon>
        <taxon>Cystobacterineae</taxon>
        <taxon>Myxococcaceae</taxon>
        <taxon>Pyxidicoccus</taxon>
    </lineage>
</organism>
<dbReference type="Gene3D" id="3.30.160.100">
    <property type="entry name" value="Ribosome hibernation promotion factor-like"/>
    <property type="match status" value="1"/>
</dbReference>
<dbReference type="SUPFAM" id="SSF69754">
    <property type="entry name" value="Ribosome binding protein Y (YfiA homologue)"/>
    <property type="match status" value="1"/>
</dbReference>
<dbReference type="Pfam" id="PF02482">
    <property type="entry name" value="Ribosomal_S30AE"/>
    <property type="match status" value="1"/>
</dbReference>
<keyword evidence="2" id="KW-1185">Reference proteome</keyword>
<dbReference type="AlphaFoldDB" id="A0A848LCY0"/>
<sequence>MRIEIRARHIPLTETLRTHCERRVLFALDRLSDRVKEVVLRLEDTNGPRGGVDKACRVTLRLEHGKELTLEAKGSTLVAAVDKALDRAEHAVIKAVGRAQRQAGESLRTGAWAVPAEPALA</sequence>
<dbReference type="InterPro" id="IPR036567">
    <property type="entry name" value="RHF-like"/>
</dbReference>
<proteinExistence type="predicted"/>
<gene>
    <name evidence="1" type="ORF">HG543_00160</name>
</gene>
<dbReference type="EMBL" id="JABBJJ010000001">
    <property type="protein sequence ID" value="NMO13288.1"/>
    <property type="molecule type" value="Genomic_DNA"/>
</dbReference>
<comment type="caution">
    <text evidence="1">The sequence shown here is derived from an EMBL/GenBank/DDBJ whole genome shotgun (WGS) entry which is preliminary data.</text>
</comment>